<dbReference type="GO" id="GO:0008757">
    <property type="term" value="F:S-adenosylmethionine-dependent methyltransferase activity"/>
    <property type="evidence" value="ECO:0007669"/>
    <property type="project" value="UniProtKB-ARBA"/>
</dbReference>
<dbReference type="SUPFAM" id="SSF53335">
    <property type="entry name" value="S-adenosyl-L-methionine-dependent methyltransferases"/>
    <property type="match status" value="1"/>
</dbReference>
<dbReference type="OrthoDB" id="194386at2759"/>
<dbReference type="Pfam" id="PF10294">
    <property type="entry name" value="Methyltransf_16"/>
    <property type="match status" value="1"/>
</dbReference>
<keyword evidence="2" id="KW-1185">Reference proteome</keyword>
<dbReference type="Proteomes" id="UP000567179">
    <property type="component" value="Unassembled WGS sequence"/>
</dbReference>
<proteinExistence type="predicted"/>
<dbReference type="InterPro" id="IPR029063">
    <property type="entry name" value="SAM-dependent_MTases_sf"/>
</dbReference>
<sequence length="380" mass="42430">MDAQFFTLLRDFLSLKPVNALTYPSNKSSTDVQDFLLNHVLLNLHAIAYPPSSQYQKRFWKWAIEHLEEAARTLDESDAFEIDAQIYEHYLSLMHPTTPPSSNNGPCLLQELPPAQSYVTHFWDIRASSVKPSSSEATIDASNFHTITLLESRTTIESGTTGLRTWLASFVLAQYLILHPELVCSKRVLELGSGTGFLGIIAASLQSLQETPEIMGSTSSSTLWLTDIHEEVLQRCQNNVSLPCNLSSSHSNVKHMKLDWFDSLDSDGDGLRRLTTHLQDQIEPEIILGADLLFDPSLIHALVSTLKIALQPLNARKIALIALTKRKEETYALLQSEIEKASLYMQEISSGFEKTCFSDTFEANDSLTNVKLFAITLSPA</sequence>
<evidence type="ECO:0008006" key="3">
    <source>
        <dbReference type="Google" id="ProtNLM"/>
    </source>
</evidence>
<protein>
    <recommendedName>
        <fullName evidence="3">FAM86 N-terminal domain-containing protein</fullName>
    </recommendedName>
</protein>
<accession>A0A8H5AWM1</accession>
<evidence type="ECO:0000313" key="1">
    <source>
        <dbReference type="EMBL" id="KAF5312270.1"/>
    </source>
</evidence>
<organism evidence="1 2">
    <name type="scientific">Psilocybe cf. subviscida</name>
    <dbReference type="NCBI Taxonomy" id="2480587"/>
    <lineage>
        <taxon>Eukaryota</taxon>
        <taxon>Fungi</taxon>
        <taxon>Dikarya</taxon>
        <taxon>Basidiomycota</taxon>
        <taxon>Agaricomycotina</taxon>
        <taxon>Agaricomycetes</taxon>
        <taxon>Agaricomycetidae</taxon>
        <taxon>Agaricales</taxon>
        <taxon>Agaricineae</taxon>
        <taxon>Strophariaceae</taxon>
        <taxon>Psilocybe</taxon>
    </lineage>
</organism>
<gene>
    <name evidence="1" type="ORF">D9619_002810</name>
</gene>
<evidence type="ECO:0000313" key="2">
    <source>
        <dbReference type="Proteomes" id="UP000567179"/>
    </source>
</evidence>
<dbReference type="AlphaFoldDB" id="A0A8H5AWM1"/>
<dbReference type="PANTHER" id="PTHR14614:SF130">
    <property type="entry name" value="PROTEIN-LYSINE N-METHYLTRANSFERASE EEF2KMT"/>
    <property type="match status" value="1"/>
</dbReference>
<dbReference type="Gene3D" id="3.40.50.150">
    <property type="entry name" value="Vaccinia Virus protein VP39"/>
    <property type="match status" value="1"/>
</dbReference>
<comment type="caution">
    <text evidence="1">The sequence shown here is derived from an EMBL/GenBank/DDBJ whole genome shotgun (WGS) entry which is preliminary data.</text>
</comment>
<dbReference type="EMBL" id="JAACJJ010000056">
    <property type="protein sequence ID" value="KAF5312270.1"/>
    <property type="molecule type" value="Genomic_DNA"/>
</dbReference>
<dbReference type="InterPro" id="IPR019410">
    <property type="entry name" value="Methyltransf_16"/>
</dbReference>
<dbReference type="PANTHER" id="PTHR14614">
    <property type="entry name" value="HEPATOCELLULAR CARCINOMA-ASSOCIATED ANTIGEN"/>
    <property type="match status" value="1"/>
</dbReference>
<reference evidence="1 2" key="1">
    <citation type="journal article" date="2020" name="ISME J.">
        <title>Uncovering the hidden diversity of litter-decomposition mechanisms in mushroom-forming fungi.</title>
        <authorList>
            <person name="Floudas D."/>
            <person name="Bentzer J."/>
            <person name="Ahren D."/>
            <person name="Johansson T."/>
            <person name="Persson P."/>
            <person name="Tunlid A."/>
        </authorList>
    </citation>
    <scope>NUCLEOTIDE SEQUENCE [LARGE SCALE GENOMIC DNA]</scope>
    <source>
        <strain evidence="1 2">CBS 101986</strain>
    </source>
</reference>
<name>A0A8H5AWM1_9AGAR</name>